<dbReference type="InterPro" id="IPR003439">
    <property type="entry name" value="ABC_transporter-like_ATP-bd"/>
</dbReference>
<dbReference type="PROSITE" id="PS00211">
    <property type="entry name" value="ABC_TRANSPORTER_1"/>
    <property type="match status" value="1"/>
</dbReference>
<dbReference type="GO" id="GO:0005524">
    <property type="term" value="F:ATP binding"/>
    <property type="evidence" value="ECO:0007669"/>
    <property type="project" value="UniProtKB-KW"/>
</dbReference>
<dbReference type="InterPro" id="IPR003593">
    <property type="entry name" value="AAA+_ATPase"/>
</dbReference>
<feature type="domain" description="ABC transporter" evidence="11">
    <location>
        <begin position="410"/>
        <end position="634"/>
    </location>
</feature>
<evidence type="ECO:0000256" key="6">
    <source>
        <dbReference type="ARBA" id="ARBA00022741"/>
    </source>
</evidence>
<dbReference type="CDD" id="cd03250">
    <property type="entry name" value="ABCC_MRP_domain1"/>
    <property type="match status" value="1"/>
</dbReference>
<feature type="domain" description="ABC transmembrane type-1" evidence="12">
    <location>
        <begin position="726"/>
        <end position="986"/>
    </location>
</feature>
<dbReference type="GO" id="GO:0016887">
    <property type="term" value="F:ATP hydrolysis activity"/>
    <property type="evidence" value="ECO:0007669"/>
    <property type="project" value="InterPro"/>
</dbReference>
<comment type="similarity">
    <text evidence="2">Belongs to the ABC transporter superfamily. ABCC family. Conjugate transporter (TC 3.A.1.208) subfamily.</text>
</comment>
<keyword evidence="9 10" id="KW-0472">Membrane</keyword>
<proteinExistence type="inferred from homology"/>
<dbReference type="InterPro" id="IPR050173">
    <property type="entry name" value="ABC_transporter_C-like"/>
</dbReference>
<feature type="transmembrane region" description="Helical" evidence="10">
    <location>
        <begin position="953"/>
        <end position="971"/>
    </location>
</feature>
<dbReference type="SUPFAM" id="SSF90123">
    <property type="entry name" value="ABC transporter transmembrane region"/>
    <property type="match status" value="2"/>
</dbReference>
<evidence type="ECO:0000256" key="5">
    <source>
        <dbReference type="ARBA" id="ARBA00022737"/>
    </source>
</evidence>
<name>A0A1V9Z4N8_ACHHY</name>
<accession>A0A1V9Z4N8</accession>
<keyword evidence="4 10" id="KW-0812">Transmembrane</keyword>
<dbReference type="GO" id="GO:0005774">
    <property type="term" value="C:vacuolar membrane"/>
    <property type="evidence" value="ECO:0007669"/>
    <property type="project" value="UniProtKB-SubCell"/>
</dbReference>
<dbReference type="SMART" id="SM00382">
    <property type="entry name" value="AAA"/>
    <property type="match status" value="2"/>
</dbReference>
<evidence type="ECO:0000256" key="1">
    <source>
        <dbReference type="ARBA" id="ARBA00004128"/>
    </source>
</evidence>
<feature type="transmembrane region" description="Helical" evidence="10">
    <location>
        <begin position="94"/>
        <end position="116"/>
    </location>
</feature>
<dbReference type="Pfam" id="PF00664">
    <property type="entry name" value="ABC_membrane"/>
    <property type="match status" value="2"/>
</dbReference>
<dbReference type="PANTHER" id="PTHR24223">
    <property type="entry name" value="ATP-BINDING CASSETTE SUB-FAMILY C"/>
    <property type="match status" value="1"/>
</dbReference>
<evidence type="ECO:0000256" key="8">
    <source>
        <dbReference type="ARBA" id="ARBA00022989"/>
    </source>
</evidence>
<keyword evidence="3" id="KW-0813">Transport</keyword>
<evidence type="ECO:0000313" key="14">
    <source>
        <dbReference type="Proteomes" id="UP000243579"/>
    </source>
</evidence>
<dbReference type="FunFam" id="3.40.50.300:FF:000997">
    <property type="entry name" value="Multidrug resistance-associated protein 1"/>
    <property type="match status" value="1"/>
</dbReference>
<dbReference type="OrthoDB" id="6500128at2759"/>
<dbReference type="FunFam" id="1.20.1560.10:FF:000013">
    <property type="entry name" value="ABC transporter C family member 2"/>
    <property type="match status" value="1"/>
</dbReference>
<dbReference type="PROSITE" id="PS50893">
    <property type="entry name" value="ABC_TRANSPORTER_2"/>
    <property type="match status" value="2"/>
</dbReference>
<comment type="subcellular location">
    <subcellularLocation>
        <location evidence="1">Vacuole membrane</location>
        <topology evidence="1">Multi-pass membrane protein</topology>
    </subcellularLocation>
</comment>
<dbReference type="Pfam" id="PF00005">
    <property type="entry name" value="ABC_tran"/>
    <property type="match status" value="2"/>
</dbReference>
<feature type="transmembrane region" description="Helical" evidence="10">
    <location>
        <begin position="136"/>
        <end position="155"/>
    </location>
</feature>
<keyword evidence="5" id="KW-0677">Repeat</keyword>
<dbReference type="SUPFAM" id="SSF52540">
    <property type="entry name" value="P-loop containing nucleoside triphosphate hydrolases"/>
    <property type="match status" value="2"/>
</dbReference>
<gene>
    <name evidence="13" type="ORF">ACHHYP_03081</name>
</gene>
<dbReference type="Gene3D" id="1.20.1560.10">
    <property type="entry name" value="ABC transporter type 1, transmembrane domain"/>
    <property type="match status" value="2"/>
</dbReference>
<dbReference type="InterPro" id="IPR011527">
    <property type="entry name" value="ABC1_TM_dom"/>
</dbReference>
<organism evidence="13 14">
    <name type="scientific">Achlya hypogyna</name>
    <name type="common">Oomycete</name>
    <name type="synonym">Protoachlya hypogyna</name>
    <dbReference type="NCBI Taxonomy" id="1202772"/>
    <lineage>
        <taxon>Eukaryota</taxon>
        <taxon>Sar</taxon>
        <taxon>Stramenopiles</taxon>
        <taxon>Oomycota</taxon>
        <taxon>Saprolegniomycetes</taxon>
        <taxon>Saprolegniales</taxon>
        <taxon>Achlyaceae</taxon>
        <taxon>Achlya</taxon>
    </lineage>
</organism>
<feature type="transmembrane region" description="Helical" evidence="10">
    <location>
        <begin position="833"/>
        <end position="856"/>
    </location>
</feature>
<feature type="transmembrane region" description="Helical" evidence="10">
    <location>
        <begin position="862"/>
        <end position="882"/>
    </location>
</feature>
<dbReference type="CDD" id="cd18579">
    <property type="entry name" value="ABC_6TM_ABCC_D1"/>
    <property type="match status" value="1"/>
</dbReference>
<evidence type="ECO:0000256" key="9">
    <source>
        <dbReference type="ARBA" id="ARBA00023136"/>
    </source>
</evidence>
<dbReference type="InterPro" id="IPR027417">
    <property type="entry name" value="P-loop_NTPase"/>
</dbReference>
<dbReference type="InterPro" id="IPR017871">
    <property type="entry name" value="ABC_transporter-like_CS"/>
</dbReference>
<dbReference type="EMBL" id="JNBR01000435">
    <property type="protein sequence ID" value="OQR92921.1"/>
    <property type="molecule type" value="Genomic_DNA"/>
</dbReference>
<dbReference type="PROSITE" id="PS50929">
    <property type="entry name" value="ABC_TM1F"/>
    <property type="match status" value="2"/>
</dbReference>
<dbReference type="GO" id="GO:0140359">
    <property type="term" value="F:ABC-type transporter activity"/>
    <property type="evidence" value="ECO:0007669"/>
    <property type="project" value="InterPro"/>
</dbReference>
<reference evidence="13 14" key="1">
    <citation type="journal article" date="2014" name="Genome Biol. Evol.">
        <title>The secreted proteins of Achlya hypogyna and Thraustotheca clavata identify the ancestral oomycete secretome and reveal gene acquisitions by horizontal gene transfer.</title>
        <authorList>
            <person name="Misner I."/>
            <person name="Blouin N."/>
            <person name="Leonard G."/>
            <person name="Richards T.A."/>
            <person name="Lane C.E."/>
        </authorList>
    </citation>
    <scope>NUCLEOTIDE SEQUENCE [LARGE SCALE GENOMIC DNA]</scope>
    <source>
        <strain evidence="13 14">ATCC 48635</strain>
    </source>
</reference>
<evidence type="ECO:0000256" key="4">
    <source>
        <dbReference type="ARBA" id="ARBA00022692"/>
    </source>
</evidence>
<feature type="transmembrane region" description="Helical" evidence="10">
    <location>
        <begin position="309"/>
        <end position="330"/>
    </location>
</feature>
<evidence type="ECO:0000259" key="12">
    <source>
        <dbReference type="PROSITE" id="PS50929"/>
    </source>
</evidence>
<dbReference type="PANTHER" id="PTHR24223:SF443">
    <property type="entry name" value="MULTIDRUG-RESISTANCE LIKE PROTEIN 1, ISOFORM I"/>
    <property type="match status" value="1"/>
</dbReference>
<dbReference type="InterPro" id="IPR036640">
    <property type="entry name" value="ABC1_TM_sf"/>
</dbReference>
<feature type="transmembrane region" description="Helical" evidence="10">
    <location>
        <begin position="764"/>
        <end position="792"/>
    </location>
</feature>
<feature type="transmembrane region" description="Helical" evidence="10">
    <location>
        <begin position="708"/>
        <end position="737"/>
    </location>
</feature>
<dbReference type="STRING" id="1202772.A0A1V9Z4N8"/>
<dbReference type="InterPro" id="IPR044746">
    <property type="entry name" value="ABCC_6TM_D1"/>
</dbReference>
<dbReference type="Gene3D" id="3.40.50.300">
    <property type="entry name" value="P-loop containing nucleotide triphosphate hydrolases"/>
    <property type="match status" value="2"/>
</dbReference>
<evidence type="ECO:0000256" key="7">
    <source>
        <dbReference type="ARBA" id="ARBA00022840"/>
    </source>
</evidence>
<evidence type="ECO:0000256" key="3">
    <source>
        <dbReference type="ARBA" id="ARBA00022448"/>
    </source>
</evidence>
<keyword evidence="6" id="KW-0547">Nucleotide-binding</keyword>
<keyword evidence="14" id="KW-1185">Reference proteome</keyword>
<evidence type="ECO:0000256" key="2">
    <source>
        <dbReference type="ARBA" id="ARBA00009726"/>
    </source>
</evidence>
<dbReference type="FunFam" id="3.40.50.300:FF:000610">
    <property type="entry name" value="Multidrug resistance-associated ABC transporter"/>
    <property type="match status" value="1"/>
</dbReference>
<dbReference type="Proteomes" id="UP000243579">
    <property type="component" value="Unassembled WGS sequence"/>
</dbReference>
<feature type="domain" description="ABC transporter" evidence="11">
    <location>
        <begin position="1043"/>
        <end position="1277"/>
    </location>
</feature>
<feature type="transmembrane region" description="Helical" evidence="10">
    <location>
        <begin position="223"/>
        <end position="249"/>
    </location>
</feature>
<dbReference type="InterPro" id="IPR044726">
    <property type="entry name" value="ABCC_6TM_D2"/>
</dbReference>
<feature type="transmembrane region" description="Helical" evidence="10">
    <location>
        <begin position="342"/>
        <end position="361"/>
    </location>
</feature>
<dbReference type="CDD" id="cd18580">
    <property type="entry name" value="ABC_6TM_ABCC_D2"/>
    <property type="match status" value="1"/>
</dbReference>
<feature type="transmembrane region" description="Helical" evidence="10">
    <location>
        <begin position="193"/>
        <end position="211"/>
    </location>
</feature>
<comment type="caution">
    <text evidence="13">The sequence shown here is derived from an EMBL/GenBank/DDBJ whole genome shotgun (WGS) entry which is preliminary data.</text>
</comment>
<keyword evidence="7" id="KW-0067">ATP-binding</keyword>
<dbReference type="FunFam" id="1.20.1560.10:FF:000003">
    <property type="entry name" value="ABC transporter C family member 10"/>
    <property type="match status" value="1"/>
</dbReference>
<dbReference type="CDD" id="cd03244">
    <property type="entry name" value="ABCC_MRP_domain2"/>
    <property type="match status" value="1"/>
</dbReference>
<evidence type="ECO:0000313" key="13">
    <source>
        <dbReference type="EMBL" id="OQR92921.1"/>
    </source>
</evidence>
<keyword evidence="8 10" id="KW-1133">Transmembrane helix</keyword>
<evidence type="ECO:0000256" key="10">
    <source>
        <dbReference type="SAM" id="Phobius"/>
    </source>
</evidence>
<feature type="domain" description="ABC transmembrane type-1" evidence="12">
    <location>
        <begin position="96"/>
        <end position="377"/>
    </location>
</feature>
<sequence length="1287" mass="140558">MSLLADGKASYRTFAPPPVAPDEHPRVRASWLSRLFMVWCDPLLSLGNEKQLDLSDTWGLEDANACSHAADELEHHWKASGSIVRAFFRCHGRVYVVVGGFLAMAYGCDLLGPVILNQVVTLVAVPDVDMRVISSWLGLLFASRVLKSILFGHVYKETQVLALRFTAGIKCLVFRKSIRLSNDARLLKSTGDITNLYTTDVGNILLAAYYVHELWILPTEIGIALYLLHSILGIATFAGLAVILLVLAVNQVMAKVMASAFERIMTIKDERMQRVHELFGAIQTVKFNAWEPKFEAKITAIRKRELAVVWRYLLVGAFNIFALWGAPMFVSSATFAVYAIDMHQTLTAANVFTALALFRLMQEPLRSFPKIVAGMIQAQISLERLRAFYELPEREANAMAPTAPASDVAIAIDDGSFAWTVEGDAVFERISLRVKQGDFVIVHGKVGSGKSSLCAALLGDLQRRRGSVYIGGSVAYCSQQPWVQNLSVRENIVFGSPYDKKKYLKVLEACGLIPDLQSFAAGDKTEIGQKGLTISGGQMARIALARACYSDADIFILDAPLAAVDALVASDIFQKCLLGLLRHKTRLLVTHNPDFIGSKAVDSVLKLADGRLTHTRTIDKTVLGPPPVSPLLGARVASRRPMDQRLTPAAPFAPVQQLLDDGFGPLGPCTSSFELGNGLLGQEEERPQGRVAGHVFASYFRAMGGVRVSAVVVALLTRAATWLCGFLVLVQCLWQALMQGSDFFLARWTAQDDAEQARRVLDNVLIYTGLALGSSALVLVRTLTVAVCGVAAARSLFAKMTHALVRAPMSFFDATPIGRILNRYSDDVSRVDFQLPFAFGSVLAMGFSVGCTLLTACAVAKYFGLLVMPILALYFRVGLYYLRPARELQRLQKVTLSPVLAHVAEANDGCAVIRAFGPEAVRRFCVDNAAKINDNNRAVYAGIVVGQWFAMRVQLLGGVVVVVLAAALTLLRDELSPGVVGLAFNYGLAVDLGLEGLVQAWAWLETAMVSPERLEEYVDVPPEAAFETDTVAPPPEWPAHGEVVFENVSLRYRPEGPLVLDDVSFRILPGEKVGVVGRTGAGKSSLAKALFRLHEVAAGRVLVDGVDTAELGLRTLRSRLAIVTQAPVIFKGPLRGYLDPFDECTDDDLWRALAKVELHSWASDLPGKLQAPLEENGENLSVGERQMLCMARALLSEAQIVLMDEATAAIDRDTDAKLQRVVRAEFNDATVITIAHRLDTVLDGHRIMVLDAGRVVQFDSPMRLIAKGQGHFYNLAKEGGYLDRVEH</sequence>
<evidence type="ECO:0000259" key="11">
    <source>
        <dbReference type="PROSITE" id="PS50893"/>
    </source>
</evidence>
<protein>
    <submittedName>
        <fullName evidence="13">Multidrug resistance-associated protein 1</fullName>
    </submittedName>
</protein>